<reference evidence="2" key="1">
    <citation type="submission" date="2005-09" db="EMBL/GenBank/DDBJ databases">
        <authorList>
            <person name="Mural R.J."/>
            <person name="Li P.W."/>
            <person name="Adams M.D."/>
            <person name="Amanatides P.G."/>
            <person name="Baden-Tillson H."/>
            <person name="Barnstead M."/>
            <person name="Chin S.H."/>
            <person name="Dew I."/>
            <person name="Evans C.A."/>
            <person name="Ferriera S."/>
            <person name="Flanigan M."/>
            <person name="Fosler C."/>
            <person name="Glodek A."/>
            <person name="Gu Z."/>
            <person name="Holt R.A."/>
            <person name="Jennings D."/>
            <person name="Kraft C.L."/>
            <person name="Lu F."/>
            <person name="Nguyen T."/>
            <person name="Nusskern D.R."/>
            <person name="Pfannkoch C.M."/>
            <person name="Sitter C."/>
            <person name="Sutton G.G."/>
            <person name="Venter J.C."/>
            <person name="Wang Z."/>
            <person name="Woodage T."/>
            <person name="Zheng X.H."/>
            <person name="Zhong F."/>
        </authorList>
    </citation>
    <scope>NUCLEOTIDE SEQUENCE [LARGE SCALE GENOMIC DNA]</scope>
    <source>
        <strain>BN</strain>
        <strain evidence="2">Sprague-Dawley</strain>
    </source>
</reference>
<dbReference type="Proteomes" id="UP000234681">
    <property type="component" value="Chromosome 2"/>
</dbReference>
<evidence type="ECO:0000313" key="1">
    <source>
        <dbReference type="EMBL" id="EDM10297.1"/>
    </source>
</evidence>
<proteinExistence type="predicted"/>
<dbReference type="EMBL" id="CH473955">
    <property type="protein sequence ID" value="EDM10297.1"/>
    <property type="molecule type" value="Genomic_DNA"/>
</dbReference>
<sequence length="38" mass="4430">MEKCPEEASEGCLQTTLPTPIFYWESGTFSFLFQMHSR</sequence>
<gene>
    <name evidence="1" type="ORF">rCG_44670</name>
</gene>
<dbReference type="AlphaFoldDB" id="A6I5I9"/>
<organism evidence="1 2">
    <name type="scientific">Rattus norvegicus</name>
    <name type="common">Rat</name>
    <dbReference type="NCBI Taxonomy" id="10116"/>
    <lineage>
        <taxon>Eukaryota</taxon>
        <taxon>Metazoa</taxon>
        <taxon>Chordata</taxon>
        <taxon>Craniata</taxon>
        <taxon>Vertebrata</taxon>
        <taxon>Euteleostomi</taxon>
        <taxon>Mammalia</taxon>
        <taxon>Eutheria</taxon>
        <taxon>Euarchontoglires</taxon>
        <taxon>Glires</taxon>
        <taxon>Rodentia</taxon>
        <taxon>Myomorpha</taxon>
        <taxon>Muroidea</taxon>
        <taxon>Muridae</taxon>
        <taxon>Murinae</taxon>
        <taxon>Rattus</taxon>
    </lineage>
</organism>
<evidence type="ECO:0000313" key="2">
    <source>
        <dbReference type="Proteomes" id="UP000234681"/>
    </source>
</evidence>
<accession>A6I5I9</accession>
<name>A6I5I9_RAT</name>
<protein>
    <submittedName>
        <fullName evidence="1">RCG44670</fullName>
    </submittedName>
</protein>